<feature type="transmembrane region" description="Helical" evidence="5">
    <location>
        <begin position="14"/>
        <end position="39"/>
    </location>
</feature>
<dbReference type="EnsemblMetazoa" id="G11851.1">
    <property type="protein sequence ID" value="G11851.1:cds"/>
    <property type="gene ID" value="G11851"/>
</dbReference>
<keyword evidence="3 5" id="KW-1133">Transmembrane helix</keyword>
<evidence type="ECO:0000256" key="5">
    <source>
        <dbReference type="SAM" id="Phobius"/>
    </source>
</evidence>
<feature type="transmembrane region" description="Helical" evidence="5">
    <location>
        <begin position="59"/>
        <end position="77"/>
    </location>
</feature>
<dbReference type="Gene3D" id="1.10.1450.10">
    <property type="entry name" value="Tetraspanin"/>
    <property type="match status" value="1"/>
</dbReference>
<evidence type="ECO:0000256" key="4">
    <source>
        <dbReference type="ARBA" id="ARBA00023136"/>
    </source>
</evidence>
<name>A0A8W8HZQ9_MAGGI</name>
<keyword evidence="7" id="KW-1185">Reference proteome</keyword>
<sequence>MCCSIELSERGRRILGLVICFIDAILAVAGVIVAALSVYLSSHLETNMKFLHDYDTGTVPTFLLIVGIAMLILGSLFSKAAFDSAFPDSRGRFQSFLVFFLAAKFIMTVVVFSASMVCFSHRSVIDESLKNGLYSVMRLYKKDMELKVLIDKLQIQYMCCGSENYVDWFKTSWVNEEFLDVDDENIKSKMENGLYMGKDVPFSCCHVHSSKPCIHRNVVKGTRVKYKPTLYTQGCAGTLIEFFESEILEPSGFFILTAFFLQMFSAILLRYLHTSIDDAALMDPEGIGTAKCCPTVCAGDSMKYVERDKKRKEEEEEKEFKKK</sequence>
<evidence type="ECO:0000313" key="7">
    <source>
        <dbReference type="Proteomes" id="UP000005408"/>
    </source>
</evidence>
<evidence type="ECO:0000313" key="6">
    <source>
        <dbReference type="EnsemblMetazoa" id="G11851.1:cds"/>
    </source>
</evidence>
<dbReference type="SUPFAM" id="SSF48652">
    <property type="entry name" value="Tetraspanin"/>
    <property type="match status" value="1"/>
</dbReference>
<dbReference type="PRINTS" id="PR00218">
    <property type="entry name" value="PERIPHERNRDS"/>
</dbReference>
<proteinExistence type="predicted"/>
<dbReference type="Proteomes" id="UP000005408">
    <property type="component" value="Unassembled WGS sequence"/>
</dbReference>
<comment type="subcellular location">
    <subcellularLocation>
        <location evidence="1">Membrane</location>
        <topology evidence="1">Multi-pass membrane protein</topology>
    </subcellularLocation>
</comment>
<dbReference type="PANTHER" id="PTHR19282">
    <property type="entry name" value="TETRASPANIN"/>
    <property type="match status" value="1"/>
</dbReference>
<dbReference type="GO" id="GO:0007601">
    <property type="term" value="P:visual perception"/>
    <property type="evidence" value="ECO:0007669"/>
    <property type="project" value="InterPro"/>
</dbReference>
<dbReference type="InterPro" id="IPR000830">
    <property type="entry name" value="Peripherin/rom-1"/>
</dbReference>
<keyword evidence="4 5" id="KW-0472">Membrane</keyword>
<dbReference type="AlphaFoldDB" id="A0A8W8HZQ9"/>
<reference evidence="6" key="1">
    <citation type="submission" date="2022-08" db="UniProtKB">
        <authorList>
            <consortium name="EnsemblMetazoa"/>
        </authorList>
    </citation>
    <scope>IDENTIFICATION</scope>
    <source>
        <strain evidence="6">05x7-T-G4-1.051#20</strain>
    </source>
</reference>
<dbReference type="GO" id="GO:0005886">
    <property type="term" value="C:plasma membrane"/>
    <property type="evidence" value="ECO:0007669"/>
    <property type="project" value="TreeGrafter"/>
</dbReference>
<accession>A0A8W8HZQ9</accession>
<feature type="transmembrane region" description="Helical" evidence="5">
    <location>
        <begin position="252"/>
        <end position="272"/>
    </location>
</feature>
<evidence type="ECO:0000256" key="3">
    <source>
        <dbReference type="ARBA" id="ARBA00022989"/>
    </source>
</evidence>
<dbReference type="Pfam" id="PF00335">
    <property type="entry name" value="Tetraspanin"/>
    <property type="match status" value="1"/>
</dbReference>
<dbReference type="PANTHER" id="PTHR19282:SF549">
    <property type="entry name" value="TETRASPANIN"/>
    <property type="match status" value="1"/>
</dbReference>
<evidence type="ECO:0008006" key="8">
    <source>
        <dbReference type="Google" id="ProtNLM"/>
    </source>
</evidence>
<organism evidence="6 7">
    <name type="scientific">Magallana gigas</name>
    <name type="common">Pacific oyster</name>
    <name type="synonym">Crassostrea gigas</name>
    <dbReference type="NCBI Taxonomy" id="29159"/>
    <lineage>
        <taxon>Eukaryota</taxon>
        <taxon>Metazoa</taxon>
        <taxon>Spiralia</taxon>
        <taxon>Lophotrochozoa</taxon>
        <taxon>Mollusca</taxon>
        <taxon>Bivalvia</taxon>
        <taxon>Autobranchia</taxon>
        <taxon>Pteriomorphia</taxon>
        <taxon>Ostreida</taxon>
        <taxon>Ostreoidea</taxon>
        <taxon>Ostreidae</taxon>
        <taxon>Magallana</taxon>
    </lineage>
</organism>
<protein>
    <recommendedName>
        <fullName evidence="8">Peripherin-2</fullName>
    </recommendedName>
</protein>
<keyword evidence="2 5" id="KW-0812">Transmembrane</keyword>
<evidence type="ECO:0000256" key="2">
    <source>
        <dbReference type="ARBA" id="ARBA00022692"/>
    </source>
</evidence>
<feature type="transmembrane region" description="Helical" evidence="5">
    <location>
        <begin position="97"/>
        <end position="117"/>
    </location>
</feature>
<dbReference type="InterPro" id="IPR008952">
    <property type="entry name" value="Tetraspanin_EC2_sf"/>
</dbReference>
<evidence type="ECO:0000256" key="1">
    <source>
        <dbReference type="ARBA" id="ARBA00004141"/>
    </source>
</evidence>
<dbReference type="InterPro" id="IPR018499">
    <property type="entry name" value="Tetraspanin/Peripherin"/>
</dbReference>